<dbReference type="PROSITE" id="PS51640">
    <property type="entry name" value="MRG"/>
    <property type="match status" value="1"/>
</dbReference>
<proteinExistence type="predicted"/>
<evidence type="ECO:0000256" key="3">
    <source>
        <dbReference type="ARBA" id="ARBA00023015"/>
    </source>
</evidence>
<dbReference type="Gene3D" id="2.30.30.140">
    <property type="match status" value="1"/>
</dbReference>
<organism evidence="7 8">
    <name type="scientific">Argiope bruennichi</name>
    <name type="common">Wasp spider</name>
    <name type="synonym">Aranea bruennichi</name>
    <dbReference type="NCBI Taxonomy" id="94029"/>
    <lineage>
        <taxon>Eukaryota</taxon>
        <taxon>Metazoa</taxon>
        <taxon>Ecdysozoa</taxon>
        <taxon>Arthropoda</taxon>
        <taxon>Chelicerata</taxon>
        <taxon>Arachnida</taxon>
        <taxon>Araneae</taxon>
        <taxon>Araneomorphae</taxon>
        <taxon>Entelegynae</taxon>
        <taxon>Araneoidea</taxon>
        <taxon>Araneidae</taxon>
        <taxon>Argiope</taxon>
    </lineage>
</organism>
<keyword evidence="5" id="KW-0539">Nucleus</keyword>
<keyword evidence="2" id="KW-0156">Chromatin regulator</keyword>
<dbReference type="PIRSF" id="PIRSF038133">
    <property type="entry name" value="HAT_Nua4_EAF3/MRG15"/>
    <property type="match status" value="1"/>
</dbReference>
<dbReference type="GO" id="GO:0035267">
    <property type="term" value="C:NuA4 histone acetyltransferase complex"/>
    <property type="evidence" value="ECO:0007669"/>
    <property type="project" value="TreeGrafter"/>
</dbReference>
<dbReference type="Pfam" id="PF22732">
    <property type="entry name" value="MSL3_chromo-like"/>
    <property type="match status" value="1"/>
</dbReference>
<dbReference type="EMBL" id="JABXBU010000003">
    <property type="protein sequence ID" value="KAF8792751.1"/>
    <property type="molecule type" value="Genomic_DNA"/>
</dbReference>
<evidence type="ECO:0000256" key="4">
    <source>
        <dbReference type="ARBA" id="ARBA00023163"/>
    </source>
</evidence>
<dbReference type="PANTHER" id="PTHR10880">
    <property type="entry name" value="MORTALITY FACTOR 4-LIKE PROTEIN"/>
    <property type="match status" value="1"/>
</dbReference>
<evidence type="ECO:0000313" key="7">
    <source>
        <dbReference type="EMBL" id="KAF8792751.1"/>
    </source>
</evidence>
<comment type="subcellular location">
    <subcellularLocation>
        <location evidence="1">Nucleus</location>
    </subcellularLocation>
</comment>
<dbReference type="Proteomes" id="UP000807504">
    <property type="component" value="Unassembled WGS sequence"/>
</dbReference>
<dbReference type="InterPro" id="IPR008676">
    <property type="entry name" value="MRG"/>
</dbReference>
<feature type="domain" description="Chromo" evidence="6">
    <location>
        <begin position="7"/>
        <end position="74"/>
    </location>
</feature>
<dbReference type="InterPro" id="IPR026541">
    <property type="entry name" value="MRG_dom"/>
</dbReference>
<reference evidence="7" key="1">
    <citation type="journal article" date="2020" name="bioRxiv">
        <title>Chromosome-level reference genome of the European wasp spider Argiope bruennichi: a resource for studies on range expansion and evolutionary adaptation.</title>
        <authorList>
            <person name="Sheffer M.M."/>
            <person name="Hoppe A."/>
            <person name="Krehenwinkel H."/>
            <person name="Uhl G."/>
            <person name="Kuss A.W."/>
            <person name="Jensen L."/>
            <person name="Jensen C."/>
            <person name="Gillespie R.G."/>
            <person name="Hoff K.J."/>
            <person name="Prost S."/>
        </authorList>
    </citation>
    <scope>NUCLEOTIDE SEQUENCE</scope>
</reference>
<keyword evidence="4" id="KW-0804">Transcription</keyword>
<accession>A0A8T0FNU7</accession>
<dbReference type="Gene3D" id="1.10.274.30">
    <property type="entry name" value="MRG domain"/>
    <property type="match status" value="1"/>
</dbReference>
<dbReference type="AlphaFoldDB" id="A0A8T0FNU7"/>
<dbReference type="PANTHER" id="PTHR10880:SF48">
    <property type="entry name" value="MORTALITY FACTOR 4 LIKE 2"/>
    <property type="match status" value="1"/>
</dbReference>
<dbReference type="GO" id="GO:0006355">
    <property type="term" value="P:regulation of DNA-templated transcription"/>
    <property type="evidence" value="ECO:0007669"/>
    <property type="project" value="InterPro"/>
</dbReference>
<keyword evidence="8" id="KW-1185">Reference proteome</keyword>
<evidence type="ECO:0000256" key="2">
    <source>
        <dbReference type="ARBA" id="ARBA00022853"/>
    </source>
</evidence>
<evidence type="ECO:0000256" key="1">
    <source>
        <dbReference type="ARBA" id="ARBA00004123"/>
    </source>
</evidence>
<dbReference type="InterPro" id="IPR000953">
    <property type="entry name" value="Chromo/chromo_shadow_dom"/>
</dbReference>
<comment type="caution">
    <text evidence="7">The sequence shown here is derived from an EMBL/GenBank/DDBJ whole genome shotgun (WGS) entry which is preliminary data.</text>
</comment>
<sequence length="296" mass="34798">MAPKPRFTEGEKVLCFHGPLLYEAKCLRAQIRDKHMKYFIHYSGWNKNWDEWVPECRVLKYNEVNLQKQKELEKTHKKVKKSKPMKIVPKKDEKEREIITLPSFDKTPKPKPEKRQASCKVLDEIEVEREIKLDVPQLLGENGCSDWDFYRQRILLLPARVTVDHIIASYVKEKVSVKGLSQSEELYIVSLSNRVRDCFNGLLGNMLLYKFERPQYAEMLSEYKHLKMCEIYGAIHLLRMFTSVGEMLQQIPSSPGVMSPLVDHIQDFIRFISENPSFFSLKDYVVASPEYHRRAL</sequence>
<evidence type="ECO:0000256" key="5">
    <source>
        <dbReference type="ARBA" id="ARBA00023242"/>
    </source>
</evidence>
<dbReference type="InterPro" id="IPR016197">
    <property type="entry name" value="Chromo-like_dom_sf"/>
</dbReference>
<dbReference type="InterPro" id="IPR038217">
    <property type="entry name" value="MRG_C_sf"/>
</dbReference>
<name>A0A8T0FNU7_ARGBR</name>
<evidence type="ECO:0000259" key="6">
    <source>
        <dbReference type="SMART" id="SM00298"/>
    </source>
</evidence>
<dbReference type="SUPFAM" id="SSF54160">
    <property type="entry name" value="Chromo domain-like"/>
    <property type="match status" value="1"/>
</dbReference>
<dbReference type="SMART" id="SM00298">
    <property type="entry name" value="CHROMO"/>
    <property type="match status" value="1"/>
</dbReference>
<keyword evidence="3" id="KW-0805">Transcription regulation</keyword>
<dbReference type="FunFam" id="2.30.30.140:FF:000024">
    <property type="entry name" value="Mortality factor 4-like protein 1"/>
    <property type="match status" value="1"/>
</dbReference>
<gene>
    <name evidence="7" type="ORF">HNY73_004313</name>
</gene>
<dbReference type="GO" id="GO:0006325">
    <property type="term" value="P:chromatin organization"/>
    <property type="evidence" value="ECO:0007669"/>
    <property type="project" value="UniProtKB-KW"/>
</dbReference>
<reference evidence="7" key="2">
    <citation type="submission" date="2020-06" db="EMBL/GenBank/DDBJ databases">
        <authorList>
            <person name="Sheffer M."/>
        </authorList>
    </citation>
    <scope>NUCLEOTIDE SEQUENCE</scope>
</reference>
<dbReference type="InterPro" id="IPR053820">
    <property type="entry name" value="MSL3_chromo-like"/>
</dbReference>
<dbReference type="CDD" id="cd18983">
    <property type="entry name" value="CBD_MSL3_like"/>
    <property type="match status" value="1"/>
</dbReference>
<dbReference type="GO" id="GO:0005634">
    <property type="term" value="C:nucleus"/>
    <property type="evidence" value="ECO:0007669"/>
    <property type="project" value="UniProtKB-SubCell"/>
</dbReference>
<dbReference type="Pfam" id="PF05712">
    <property type="entry name" value="MRG"/>
    <property type="match status" value="1"/>
</dbReference>
<protein>
    <submittedName>
        <fullName evidence="7">Mortality factor 4-like protein 1 like protein</fullName>
    </submittedName>
</protein>
<evidence type="ECO:0000313" key="8">
    <source>
        <dbReference type="Proteomes" id="UP000807504"/>
    </source>
</evidence>